<dbReference type="EC" id="3.4.19.3" evidence="6"/>
<dbReference type="Proteomes" id="UP000077339">
    <property type="component" value="Unassembled WGS sequence"/>
</dbReference>
<dbReference type="RefSeq" id="WP_068345259.1">
    <property type="nucleotide sequence ID" value="NZ_JFHK01000002.1"/>
</dbReference>
<dbReference type="InterPro" id="IPR036440">
    <property type="entry name" value="Peptidase_C15-like_sf"/>
</dbReference>
<evidence type="ECO:0000313" key="7">
    <source>
        <dbReference type="EMBL" id="OAA31712.1"/>
    </source>
</evidence>
<dbReference type="PANTHER" id="PTHR23402:SF1">
    <property type="entry name" value="PYROGLUTAMYL-PEPTIDASE I"/>
    <property type="match status" value="1"/>
</dbReference>
<dbReference type="InterPro" id="IPR029762">
    <property type="entry name" value="PGP-I_bact-type"/>
</dbReference>
<dbReference type="InterPro" id="IPR016125">
    <property type="entry name" value="Peptidase_C15-like"/>
</dbReference>
<comment type="similarity">
    <text evidence="1">Belongs to the peptidase C15 family.</text>
</comment>
<dbReference type="NCBIfam" id="TIGR00504">
    <property type="entry name" value="pyro_pdase"/>
    <property type="match status" value="1"/>
</dbReference>
<dbReference type="Pfam" id="PF01470">
    <property type="entry name" value="Peptidase_C15"/>
    <property type="match status" value="1"/>
</dbReference>
<evidence type="ECO:0000256" key="1">
    <source>
        <dbReference type="ARBA" id="ARBA00006641"/>
    </source>
</evidence>
<keyword evidence="3" id="KW-0645">Protease</keyword>
<dbReference type="GO" id="GO:0006508">
    <property type="term" value="P:proteolysis"/>
    <property type="evidence" value="ECO:0007669"/>
    <property type="project" value="UniProtKB-KW"/>
</dbReference>
<dbReference type="PANTHER" id="PTHR23402">
    <property type="entry name" value="PROTEASE FAMILY C15 PYROGLUTAMYL-PEPTIDASE I-RELATED"/>
    <property type="match status" value="1"/>
</dbReference>
<name>A0A176K3X1_9BACT</name>
<dbReference type="PRINTS" id="PR00706">
    <property type="entry name" value="PYROGLUPTASE"/>
</dbReference>
<dbReference type="GO" id="GO:0005829">
    <property type="term" value="C:cytosol"/>
    <property type="evidence" value="ECO:0007669"/>
    <property type="project" value="InterPro"/>
</dbReference>
<dbReference type="STRING" id="1453497.AT15_02485"/>
<keyword evidence="2" id="KW-0963">Cytoplasm</keyword>
<comment type="caution">
    <text evidence="7">The sequence shown here is derived from an EMBL/GenBank/DDBJ whole genome shotgun (WGS) entry which is preliminary data.</text>
</comment>
<evidence type="ECO:0000256" key="2">
    <source>
        <dbReference type="ARBA" id="ARBA00022490"/>
    </source>
</evidence>
<sequence length="199" mass="22215">MLLISYFEPFGRDPLNSTEVICEEIKRVRRDVQFVKLPTVFYESGTVLTSLIKEVNPDTVIMLGQAGGRAAITPEMVALNWIDARIKDNRGQKPIDKKIVEGGPAAYFSTLPVRKIVEALTKGGIPARVSYSAGTFVCNALFYQVMHFIIENRYQIKAGFVHFPYLSGQVLYREEAPSLDLAKSIEGLNLIIELMEGSL</sequence>
<evidence type="ECO:0000256" key="5">
    <source>
        <dbReference type="ARBA" id="ARBA00022807"/>
    </source>
</evidence>
<feature type="active site" evidence="6">
    <location>
        <position position="138"/>
    </location>
</feature>
<evidence type="ECO:0000256" key="6">
    <source>
        <dbReference type="PROSITE-ProRule" id="PRU10077"/>
    </source>
</evidence>
<keyword evidence="5" id="KW-0788">Thiol protease</keyword>
<evidence type="ECO:0000256" key="4">
    <source>
        <dbReference type="ARBA" id="ARBA00022801"/>
    </source>
</evidence>
<dbReference type="PATRIC" id="fig|1453497.3.peg.494"/>
<dbReference type="CDD" id="cd00501">
    <property type="entry name" value="Peptidase_C15"/>
    <property type="match status" value="1"/>
</dbReference>
<keyword evidence="4" id="KW-0378">Hydrolase</keyword>
<evidence type="ECO:0000313" key="8">
    <source>
        <dbReference type="Proteomes" id="UP000077339"/>
    </source>
</evidence>
<dbReference type="PIRSF" id="PIRSF015592">
    <property type="entry name" value="Prld-crbxl_pptds"/>
    <property type="match status" value="1"/>
</dbReference>
<reference evidence="7 8" key="1">
    <citation type="submission" date="2014-02" db="EMBL/GenBank/DDBJ databases">
        <title>Kosmotoga genome sequencing.</title>
        <authorList>
            <person name="Pollo S.M."/>
            <person name="Charchuk R."/>
            <person name="Nesbo C.L."/>
        </authorList>
    </citation>
    <scope>NUCLEOTIDE SEQUENCE [LARGE SCALE GENOMIC DNA]</scope>
    <source>
        <strain evidence="7 8">S304</strain>
    </source>
</reference>
<organism evidence="7 8">
    <name type="scientific">Kosmotoga arenicorallina S304</name>
    <dbReference type="NCBI Taxonomy" id="1453497"/>
    <lineage>
        <taxon>Bacteria</taxon>
        <taxon>Thermotogati</taxon>
        <taxon>Thermotogota</taxon>
        <taxon>Thermotogae</taxon>
        <taxon>Kosmotogales</taxon>
        <taxon>Kosmotogaceae</taxon>
        <taxon>Kosmotoga</taxon>
    </lineage>
</organism>
<comment type="catalytic activity">
    <reaction evidence="6">
        <text>Release of an N-terminal pyroglutamyl group from a polypeptide, the second amino acid generally not being Pro.</text>
        <dbReference type="EC" id="3.4.19.3"/>
    </reaction>
</comment>
<dbReference type="AlphaFoldDB" id="A0A176K3X1"/>
<dbReference type="SUPFAM" id="SSF53182">
    <property type="entry name" value="Pyrrolidone carboxyl peptidase (pyroglutamate aminopeptidase)"/>
    <property type="match status" value="1"/>
</dbReference>
<protein>
    <recommendedName>
        <fullName evidence="6">Pyroglutamyl-peptidase I</fullName>
        <ecNumber evidence="6">3.4.19.3</ecNumber>
    </recommendedName>
</protein>
<dbReference type="PROSITE" id="PS01334">
    <property type="entry name" value="PYRASE_CYS"/>
    <property type="match status" value="1"/>
</dbReference>
<dbReference type="EMBL" id="JFHK01000002">
    <property type="protein sequence ID" value="OAA31712.1"/>
    <property type="molecule type" value="Genomic_DNA"/>
</dbReference>
<dbReference type="InterPro" id="IPR000816">
    <property type="entry name" value="Peptidase_C15"/>
</dbReference>
<gene>
    <name evidence="7" type="ORF">AT15_02485</name>
</gene>
<dbReference type="GO" id="GO:0016920">
    <property type="term" value="F:pyroglutamyl-peptidase activity"/>
    <property type="evidence" value="ECO:0007669"/>
    <property type="project" value="UniProtKB-EC"/>
</dbReference>
<proteinExistence type="inferred from homology"/>
<evidence type="ECO:0000256" key="3">
    <source>
        <dbReference type="ARBA" id="ARBA00022670"/>
    </source>
</evidence>
<dbReference type="InterPro" id="IPR033694">
    <property type="entry name" value="PGPEP1_Cys_AS"/>
</dbReference>
<dbReference type="OrthoDB" id="9779738at2"/>
<dbReference type="Gene3D" id="3.40.630.20">
    <property type="entry name" value="Peptidase C15, pyroglutamyl peptidase I-like"/>
    <property type="match status" value="1"/>
</dbReference>
<keyword evidence="8" id="KW-1185">Reference proteome</keyword>
<dbReference type="NCBIfam" id="NF009676">
    <property type="entry name" value="PRK13197.1"/>
    <property type="match status" value="1"/>
</dbReference>
<accession>A0A176K3X1</accession>